<keyword evidence="3" id="KW-0804">Transcription</keyword>
<evidence type="ECO:0000259" key="5">
    <source>
        <dbReference type="PROSITE" id="PS01124"/>
    </source>
</evidence>
<keyword evidence="4" id="KW-1133">Transmembrane helix</keyword>
<dbReference type="RefSeq" id="WP_155174212.1">
    <property type="nucleotide sequence ID" value="NZ_BAAAFL010000068.1"/>
</dbReference>
<protein>
    <submittedName>
        <fullName evidence="6">AraC family transcriptional regulator</fullName>
    </submittedName>
</protein>
<evidence type="ECO:0000313" key="6">
    <source>
        <dbReference type="EMBL" id="MTI27209.1"/>
    </source>
</evidence>
<proteinExistence type="predicted"/>
<reference evidence="6 7" key="1">
    <citation type="submission" date="2019-02" db="EMBL/GenBank/DDBJ databases">
        <authorList>
            <person name="Goldberg S.R."/>
            <person name="Haltli B.A."/>
            <person name="Correa H."/>
            <person name="Russell K.G."/>
        </authorList>
    </citation>
    <scope>NUCLEOTIDE SEQUENCE [LARGE SCALE GENOMIC DNA]</scope>
    <source>
        <strain evidence="6 7">JCM 16186</strain>
    </source>
</reference>
<keyword evidence="4" id="KW-0472">Membrane</keyword>
<feature type="transmembrane region" description="Helical" evidence="4">
    <location>
        <begin position="204"/>
        <end position="222"/>
    </location>
</feature>
<evidence type="ECO:0000256" key="3">
    <source>
        <dbReference type="ARBA" id="ARBA00023163"/>
    </source>
</evidence>
<dbReference type="InterPro" id="IPR009057">
    <property type="entry name" value="Homeodomain-like_sf"/>
</dbReference>
<name>A0ABW9RSS1_9BACT</name>
<evidence type="ECO:0000256" key="1">
    <source>
        <dbReference type="ARBA" id="ARBA00023015"/>
    </source>
</evidence>
<dbReference type="PROSITE" id="PS00041">
    <property type="entry name" value="HTH_ARAC_FAMILY_1"/>
    <property type="match status" value="1"/>
</dbReference>
<keyword evidence="7" id="KW-1185">Reference proteome</keyword>
<evidence type="ECO:0000256" key="2">
    <source>
        <dbReference type="ARBA" id="ARBA00023125"/>
    </source>
</evidence>
<dbReference type="Gene3D" id="1.10.10.60">
    <property type="entry name" value="Homeodomain-like"/>
    <property type="match status" value="2"/>
</dbReference>
<dbReference type="InterPro" id="IPR018060">
    <property type="entry name" value="HTH_AraC"/>
</dbReference>
<dbReference type="PROSITE" id="PS01124">
    <property type="entry name" value="HTH_ARAC_FAMILY_2"/>
    <property type="match status" value="1"/>
</dbReference>
<dbReference type="Proteomes" id="UP000798808">
    <property type="component" value="Unassembled WGS sequence"/>
</dbReference>
<dbReference type="PANTHER" id="PTHR43280:SF29">
    <property type="entry name" value="ARAC-FAMILY TRANSCRIPTIONAL REGULATOR"/>
    <property type="match status" value="1"/>
</dbReference>
<evidence type="ECO:0000256" key="4">
    <source>
        <dbReference type="SAM" id="Phobius"/>
    </source>
</evidence>
<feature type="transmembrane region" description="Helical" evidence="4">
    <location>
        <begin position="171"/>
        <end position="189"/>
    </location>
</feature>
<evidence type="ECO:0000313" key="7">
    <source>
        <dbReference type="Proteomes" id="UP000798808"/>
    </source>
</evidence>
<keyword evidence="4" id="KW-0812">Transmembrane</keyword>
<feature type="transmembrane region" description="Helical" evidence="4">
    <location>
        <begin position="130"/>
        <end position="150"/>
    </location>
</feature>
<organism evidence="6 7">
    <name type="scientific">Fulvivirga kasyanovii</name>
    <dbReference type="NCBI Taxonomy" id="396812"/>
    <lineage>
        <taxon>Bacteria</taxon>
        <taxon>Pseudomonadati</taxon>
        <taxon>Bacteroidota</taxon>
        <taxon>Cytophagia</taxon>
        <taxon>Cytophagales</taxon>
        <taxon>Fulvivirgaceae</taxon>
        <taxon>Fulvivirga</taxon>
    </lineage>
</organism>
<feature type="transmembrane region" description="Helical" evidence="4">
    <location>
        <begin position="37"/>
        <end position="55"/>
    </location>
</feature>
<comment type="caution">
    <text evidence="6">The sequence shown here is derived from an EMBL/GenBank/DDBJ whole genome shotgun (WGS) entry which is preliminary data.</text>
</comment>
<keyword evidence="1" id="KW-0805">Transcription regulation</keyword>
<feature type="transmembrane region" description="Helical" evidence="4">
    <location>
        <begin position="6"/>
        <end position="25"/>
    </location>
</feature>
<dbReference type="SUPFAM" id="SSF46689">
    <property type="entry name" value="Homeodomain-like"/>
    <property type="match status" value="1"/>
</dbReference>
<dbReference type="PANTHER" id="PTHR43280">
    <property type="entry name" value="ARAC-FAMILY TRANSCRIPTIONAL REGULATOR"/>
    <property type="match status" value="1"/>
</dbReference>
<accession>A0ABW9RSS1</accession>
<dbReference type="SMART" id="SM00342">
    <property type="entry name" value="HTH_ARAC"/>
    <property type="match status" value="1"/>
</dbReference>
<dbReference type="EMBL" id="SMLW01000617">
    <property type="protein sequence ID" value="MTI27209.1"/>
    <property type="molecule type" value="Genomic_DNA"/>
</dbReference>
<feature type="domain" description="HTH araC/xylS-type" evidence="5">
    <location>
        <begin position="261"/>
        <end position="365"/>
    </location>
</feature>
<dbReference type="Pfam" id="PF12833">
    <property type="entry name" value="HTH_18"/>
    <property type="match status" value="1"/>
</dbReference>
<sequence>MLDIFLDLVVVASGVLGCFISVALLTTPFYKSKANAYLSLSMLILVGITLLGWYSAEGGIFEFLQGVMWEFLVAATLFHYFLIHIQHEYLKRSWLKWLYLPFIVALLADTFLSLDFIFNLYDSSFHEEGIAVEVIYGMEAVLSLAYNIILILWSRHLTKHSQNISKEKKHWLLRLNLFIIIIILVWLLSDIEDFLLNSEFSSDLLWLVLSFLSWWVLYYGVFRLQIIVQKDEIHQRLIAGEAAAPVDKKKKAIATASRVIKQLYKLMDEDELFKNPLLSRYDLAKQLNISEGHLSQIVNQEINKSTIQFVNEYRVGLAKKLLHNPAFDKYSIEAIGMEAGFKSKSVFYNIFKTASGMSPGAYRKLREKS</sequence>
<keyword evidence="2" id="KW-0238">DNA-binding</keyword>
<feature type="transmembrane region" description="Helical" evidence="4">
    <location>
        <begin position="67"/>
        <end position="85"/>
    </location>
</feature>
<dbReference type="InterPro" id="IPR018062">
    <property type="entry name" value="HTH_AraC-typ_CS"/>
</dbReference>
<feature type="transmembrane region" description="Helical" evidence="4">
    <location>
        <begin position="97"/>
        <end position="118"/>
    </location>
</feature>
<gene>
    <name evidence="6" type="ORF">E1163_19800</name>
</gene>